<gene>
    <name evidence="1" type="ORF">JYZ213_LOCUS47372</name>
</gene>
<sequence>SAFEQHQRFSSQQQQQQLEITTNGFDAELYAREIITSPH</sequence>
<comment type="caution">
    <text evidence="1">The sequence shown here is derived from an EMBL/GenBank/DDBJ whole genome shotgun (WGS) entry which is preliminary data.</text>
</comment>
<protein>
    <submittedName>
        <fullName evidence="1">Uncharacterized protein</fullName>
    </submittedName>
</protein>
<reference evidence="1" key="1">
    <citation type="submission" date="2021-02" db="EMBL/GenBank/DDBJ databases">
        <authorList>
            <person name="Nowell W R."/>
        </authorList>
    </citation>
    <scope>NUCLEOTIDE SEQUENCE</scope>
</reference>
<evidence type="ECO:0000313" key="2">
    <source>
        <dbReference type="Proteomes" id="UP000663845"/>
    </source>
</evidence>
<dbReference type="AlphaFoldDB" id="A0A815YJ34"/>
<feature type="non-terminal residue" evidence="1">
    <location>
        <position position="1"/>
    </location>
</feature>
<proteinExistence type="predicted"/>
<dbReference type="EMBL" id="CAJNOG010009287">
    <property type="protein sequence ID" value="CAF1571487.1"/>
    <property type="molecule type" value="Genomic_DNA"/>
</dbReference>
<evidence type="ECO:0000313" key="1">
    <source>
        <dbReference type="EMBL" id="CAF1571487.1"/>
    </source>
</evidence>
<organism evidence="1 2">
    <name type="scientific">Adineta steineri</name>
    <dbReference type="NCBI Taxonomy" id="433720"/>
    <lineage>
        <taxon>Eukaryota</taxon>
        <taxon>Metazoa</taxon>
        <taxon>Spiralia</taxon>
        <taxon>Gnathifera</taxon>
        <taxon>Rotifera</taxon>
        <taxon>Eurotatoria</taxon>
        <taxon>Bdelloidea</taxon>
        <taxon>Adinetida</taxon>
        <taxon>Adinetidae</taxon>
        <taxon>Adineta</taxon>
    </lineage>
</organism>
<accession>A0A815YJ34</accession>
<dbReference type="Proteomes" id="UP000663845">
    <property type="component" value="Unassembled WGS sequence"/>
</dbReference>
<name>A0A815YJ34_9BILA</name>